<protein>
    <recommendedName>
        <fullName evidence="3">DUF4935 domain-containing protein</fullName>
    </recommendedName>
</protein>
<dbReference type="AlphaFoldDB" id="F2JQ64"/>
<dbReference type="EMBL" id="CP002582">
    <property type="protein sequence ID" value="ADZ82612.1"/>
    <property type="molecule type" value="Genomic_DNA"/>
</dbReference>
<dbReference type="RefSeq" id="WP_013655913.1">
    <property type="nucleotide sequence ID" value="NC_015275.1"/>
</dbReference>
<evidence type="ECO:0000313" key="2">
    <source>
        <dbReference type="Proteomes" id="UP000008467"/>
    </source>
</evidence>
<proteinExistence type="predicted"/>
<dbReference type="Proteomes" id="UP000008467">
    <property type="component" value="Chromosome"/>
</dbReference>
<name>F2JQ64_CELLD</name>
<evidence type="ECO:0008006" key="3">
    <source>
        <dbReference type="Google" id="ProtNLM"/>
    </source>
</evidence>
<dbReference type="eggNOG" id="ENOG50327QJ">
    <property type="taxonomic scope" value="Bacteria"/>
</dbReference>
<evidence type="ECO:0000313" key="1">
    <source>
        <dbReference type="EMBL" id="ADZ82612.1"/>
    </source>
</evidence>
<dbReference type="KEGG" id="cle:Clole_0879"/>
<keyword evidence="2" id="KW-1185">Reference proteome</keyword>
<sequence length="391" mass="46807">MIYIYIDTNIYIKHLIHEVNFMKTSLNSEIEEINRIMNRQNPLHELDDLIILCKVGIVKLLVPEVTMLELQKQNKNILEAFNHNYSKVQIAVEERTKKDDFWNEVKDITGKITNLINQERIQRQDYWERSYRKLFELFSEDYVQIINLTPITMSNAYKKKISGDVSDTQMNDVLIIEGIYEYLGLNLSSWDIDNDMLIIVSDDRKDFFDTKGPKLSLNAYSLQKRFVNETYRPLGMNNLKQVYGNINADYDIKINKDNYFVEFNKKYIHYINDEYFIPFTTEAEDRRREEEYQEITNQIQKDKNKKFAEKHLEKINELPLYIRDLRKQLIDKILSLLNECRNTHSWNNKSELKLPNELQGEEQLEIYTCTISRLLTLKEELEQDLLIHIKM</sequence>
<organism evidence="1 2">
    <name type="scientific">Cellulosilyticum lentocellum (strain ATCC 49066 / DSM 5427 / NCIMB 11756 / RHM5)</name>
    <name type="common">Clostridium lentocellum</name>
    <dbReference type="NCBI Taxonomy" id="642492"/>
    <lineage>
        <taxon>Bacteria</taxon>
        <taxon>Bacillati</taxon>
        <taxon>Bacillota</taxon>
        <taxon>Clostridia</taxon>
        <taxon>Lachnospirales</taxon>
        <taxon>Cellulosilyticaceae</taxon>
        <taxon>Cellulosilyticum</taxon>
    </lineage>
</organism>
<reference evidence="1 2" key="1">
    <citation type="journal article" date="2011" name="J. Bacteriol.">
        <title>Complete genome sequence of the cellulose-degrading bacterium Cellulosilyticum lentocellum.</title>
        <authorList>
            <consortium name="US DOE Joint Genome Institute"/>
            <person name="Miller D.A."/>
            <person name="Suen G."/>
            <person name="Bruce D."/>
            <person name="Copeland A."/>
            <person name="Cheng J.F."/>
            <person name="Detter C."/>
            <person name="Goodwin L.A."/>
            <person name="Han C.S."/>
            <person name="Hauser L.J."/>
            <person name="Land M.L."/>
            <person name="Lapidus A."/>
            <person name="Lucas S."/>
            <person name="Meincke L."/>
            <person name="Pitluck S."/>
            <person name="Tapia R."/>
            <person name="Teshima H."/>
            <person name="Woyke T."/>
            <person name="Fox B.G."/>
            <person name="Angert E.R."/>
            <person name="Currie C.R."/>
        </authorList>
    </citation>
    <scope>NUCLEOTIDE SEQUENCE [LARGE SCALE GENOMIC DNA]</scope>
    <source>
        <strain evidence="2">ATCC 49066 / DSM 5427 / NCIMB 11756 / RHM5</strain>
    </source>
</reference>
<dbReference type="HOGENOM" id="CLU_705335_0_0_9"/>
<accession>F2JQ64</accession>
<gene>
    <name evidence="1" type="ordered locus">Clole_0879</name>
</gene>